<dbReference type="RefSeq" id="WP_408790716.1">
    <property type="nucleotide sequence ID" value="NZ_JBGXBU010000005.1"/>
</dbReference>
<keyword evidence="1" id="KW-0472">Membrane</keyword>
<dbReference type="GeneID" id="97221077"/>
<evidence type="ECO:0000259" key="2">
    <source>
        <dbReference type="PROSITE" id="PS51352"/>
    </source>
</evidence>
<dbReference type="EMBL" id="JBGXBU010000005">
    <property type="protein sequence ID" value="MFM4893909.1"/>
    <property type="molecule type" value="Genomic_DNA"/>
</dbReference>
<dbReference type="SUPFAM" id="SSF52833">
    <property type="entry name" value="Thioredoxin-like"/>
    <property type="match status" value="1"/>
</dbReference>
<dbReference type="PROSITE" id="PS51352">
    <property type="entry name" value="THIOREDOXIN_2"/>
    <property type="match status" value="1"/>
</dbReference>
<dbReference type="Proteomes" id="UP001630969">
    <property type="component" value="Unassembled WGS sequence"/>
</dbReference>
<evidence type="ECO:0000313" key="4">
    <source>
        <dbReference type="Proteomes" id="UP001630969"/>
    </source>
</evidence>
<protein>
    <submittedName>
        <fullName evidence="3">Protein disulfide oxidoreductase</fullName>
    </submittedName>
</protein>
<keyword evidence="4" id="KW-1185">Reference proteome</keyword>
<dbReference type="InterPro" id="IPR013766">
    <property type="entry name" value="Thioredoxin_domain"/>
</dbReference>
<accession>A0ABW9GTV9</accession>
<sequence>MSEDAVVKAPRWRRWGKEALWLLLFALIISTVLDLWRSPALPEGSLLPVLTLQDGTQADLQAMSRERPLLVYYWASWCAVCRFTTPAVEQIWQDGGNVLTVALRSGDDARLQQGMARKGLSFPTHNDEQGTLAARWQVSVTPSFLIIKDGKVVSSTTGWSSRWGLQLRLLWARWQA</sequence>
<reference evidence="3 4" key="1">
    <citation type="submission" date="2024-09" db="EMBL/GenBank/DDBJ databases">
        <title>Aeromonas strains Genome sequencing and assembly.</title>
        <authorList>
            <person name="Hu X."/>
            <person name="Tang B."/>
        </authorList>
    </citation>
    <scope>NUCLEOTIDE SEQUENCE [LARGE SCALE GENOMIC DNA]</scope>
    <source>
        <strain evidence="3 4">NB23SCDHY001</strain>
    </source>
</reference>
<dbReference type="PANTHER" id="PTHR42852">
    <property type="entry name" value="THIOL:DISULFIDE INTERCHANGE PROTEIN DSBE"/>
    <property type="match status" value="1"/>
</dbReference>
<dbReference type="PANTHER" id="PTHR42852:SF17">
    <property type="entry name" value="THIOREDOXIN-LIKE PROTEIN HI_1115"/>
    <property type="match status" value="1"/>
</dbReference>
<dbReference type="Gene3D" id="3.40.30.10">
    <property type="entry name" value="Glutaredoxin"/>
    <property type="match status" value="1"/>
</dbReference>
<dbReference type="Pfam" id="PF08534">
    <property type="entry name" value="Redoxin"/>
    <property type="match status" value="1"/>
</dbReference>
<feature type="transmembrane region" description="Helical" evidence="1">
    <location>
        <begin position="19"/>
        <end position="36"/>
    </location>
</feature>
<evidence type="ECO:0000313" key="3">
    <source>
        <dbReference type="EMBL" id="MFM4893909.1"/>
    </source>
</evidence>
<proteinExistence type="predicted"/>
<evidence type="ECO:0000256" key="1">
    <source>
        <dbReference type="SAM" id="Phobius"/>
    </source>
</evidence>
<comment type="caution">
    <text evidence="3">The sequence shown here is derived from an EMBL/GenBank/DDBJ whole genome shotgun (WGS) entry which is preliminary data.</text>
</comment>
<gene>
    <name evidence="3" type="ORF">ACEUDJ_13650</name>
</gene>
<name>A0ABW9GTV9_9GAMM</name>
<keyword evidence="1" id="KW-1133">Transmembrane helix</keyword>
<dbReference type="InterPro" id="IPR036249">
    <property type="entry name" value="Thioredoxin-like_sf"/>
</dbReference>
<organism evidence="3 4">
    <name type="scientific">Aeromonas bivalvium</name>
    <dbReference type="NCBI Taxonomy" id="440079"/>
    <lineage>
        <taxon>Bacteria</taxon>
        <taxon>Pseudomonadati</taxon>
        <taxon>Pseudomonadota</taxon>
        <taxon>Gammaproteobacteria</taxon>
        <taxon>Aeromonadales</taxon>
        <taxon>Aeromonadaceae</taxon>
        <taxon>Aeromonas</taxon>
    </lineage>
</organism>
<feature type="domain" description="Thioredoxin" evidence="2">
    <location>
        <begin position="26"/>
        <end position="175"/>
    </location>
</feature>
<dbReference type="CDD" id="cd03011">
    <property type="entry name" value="TlpA_like_ScsD_MtbDsbE"/>
    <property type="match status" value="1"/>
</dbReference>
<keyword evidence="1" id="KW-0812">Transmembrane</keyword>
<dbReference type="InterPro" id="IPR050553">
    <property type="entry name" value="Thioredoxin_ResA/DsbE_sf"/>
</dbReference>
<dbReference type="InterPro" id="IPR013740">
    <property type="entry name" value="Redoxin"/>
</dbReference>